<comment type="caution">
    <text evidence="2">The sequence shown here is derived from an EMBL/GenBank/DDBJ whole genome shotgun (WGS) entry which is preliminary data.</text>
</comment>
<feature type="transmembrane region" description="Helical" evidence="1">
    <location>
        <begin position="149"/>
        <end position="174"/>
    </location>
</feature>
<feature type="transmembrane region" description="Helical" evidence="1">
    <location>
        <begin position="123"/>
        <end position="143"/>
    </location>
</feature>
<feature type="transmembrane region" description="Helical" evidence="1">
    <location>
        <begin position="84"/>
        <end position="102"/>
    </location>
</feature>
<organism evidence="2 3">
    <name type="scientific">Tieghemiomyces parasiticus</name>
    <dbReference type="NCBI Taxonomy" id="78921"/>
    <lineage>
        <taxon>Eukaryota</taxon>
        <taxon>Fungi</taxon>
        <taxon>Fungi incertae sedis</taxon>
        <taxon>Zoopagomycota</taxon>
        <taxon>Kickxellomycotina</taxon>
        <taxon>Dimargaritomycetes</taxon>
        <taxon>Dimargaritales</taxon>
        <taxon>Dimargaritaceae</taxon>
        <taxon>Tieghemiomyces</taxon>
    </lineage>
</organism>
<reference evidence="2" key="1">
    <citation type="submission" date="2022-07" db="EMBL/GenBank/DDBJ databases">
        <title>Phylogenomic reconstructions and comparative analyses of Kickxellomycotina fungi.</title>
        <authorList>
            <person name="Reynolds N.K."/>
            <person name="Stajich J.E."/>
            <person name="Barry K."/>
            <person name="Grigoriev I.V."/>
            <person name="Crous P."/>
            <person name="Smith M.E."/>
        </authorList>
    </citation>
    <scope>NUCLEOTIDE SEQUENCE</scope>
    <source>
        <strain evidence="2">RSA 861</strain>
    </source>
</reference>
<feature type="transmembrane region" description="Helical" evidence="1">
    <location>
        <begin position="26"/>
        <end position="48"/>
    </location>
</feature>
<evidence type="ECO:0000313" key="2">
    <source>
        <dbReference type="EMBL" id="KAJ1903748.1"/>
    </source>
</evidence>
<feature type="non-terminal residue" evidence="2">
    <location>
        <position position="268"/>
    </location>
</feature>
<dbReference type="Proteomes" id="UP001150569">
    <property type="component" value="Unassembled WGS sequence"/>
</dbReference>
<protein>
    <submittedName>
        <fullName evidence="2">Uncharacterized protein</fullName>
    </submittedName>
</protein>
<dbReference type="EMBL" id="JANBPT010002093">
    <property type="protein sequence ID" value="KAJ1903748.1"/>
    <property type="molecule type" value="Genomic_DNA"/>
</dbReference>
<keyword evidence="1" id="KW-0812">Transmembrane</keyword>
<accession>A0A9W8DKJ1</accession>
<proteinExistence type="predicted"/>
<dbReference type="OrthoDB" id="441660at2759"/>
<evidence type="ECO:0000313" key="3">
    <source>
        <dbReference type="Proteomes" id="UP001150569"/>
    </source>
</evidence>
<name>A0A9W8DKJ1_9FUNG</name>
<keyword evidence="1" id="KW-1133">Transmembrane helix</keyword>
<dbReference type="AlphaFoldDB" id="A0A9W8DKJ1"/>
<sequence length="268" mass="30371">MDRDFGQRCYIPGGPDALVSFDLARFVLFVLLVVITGPLLFRSAAWLYDWERDPKSLVNHFHDTVEGIGYSFVVFTLGNYAHTLSWWTVGGYFAALLGWSMLGELSFMKVSLPTWRTWTKGAWIVNGGIVAVVLSLAVVHFGWAQATGILWPWYIGGLVVAVTFLVSGASVSVYEQRVVIPRLLRSGNTVDVDVTTATRSDDWEAEPLVVGNGPTTPSDRPSEPIHGLWQRVDPISRYHQRRRGDPPHPRLIRRYRIHLHHWQIFYVL</sequence>
<keyword evidence="1" id="KW-0472">Membrane</keyword>
<keyword evidence="3" id="KW-1185">Reference proteome</keyword>
<gene>
    <name evidence="2" type="ORF">IWQ60_012542</name>
</gene>
<evidence type="ECO:0000256" key="1">
    <source>
        <dbReference type="SAM" id="Phobius"/>
    </source>
</evidence>